<feature type="transmembrane region" description="Helical" evidence="1">
    <location>
        <begin position="53"/>
        <end position="73"/>
    </location>
</feature>
<dbReference type="OrthoDB" id="4277393at2"/>
<accession>A0A1H0BGB6</accession>
<evidence type="ECO:0000313" key="3">
    <source>
        <dbReference type="Proteomes" id="UP000199341"/>
    </source>
</evidence>
<keyword evidence="1" id="KW-1133">Transmembrane helix</keyword>
<feature type="transmembrane region" description="Helical" evidence="1">
    <location>
        <begin position="6"/>
        <end position="23"/>
    </location>
</feature>
<evidence type="ECO:0000256" key="1">
    <source>
        <dbReference type="SAM" id="Phobius"/>
    </source>
</evidence>
<dbReference type="EMBL" id="FNIE01000004">
    <property type="protein sequence ID" value="SDN44699.1"/>
    <property type="molecule type" value="Genomic_DNA"/>
</dbReference>
<reference evidence="2 3" key="1">
    <citation type="submission" date="2016-10" db="EMBL/GenBank/DDBJ databases">
        <authorList>
            <person name="de Groot N.N."/>
        </authorList>
    </citation>
    <scope>NUCLEOTIDE SEQUENCE [LARGE SCALE GENOMIC DNA]</scope>
    <source>
        <strain evidence="2 3">CGMCC 4.2022</strain>
    </source>
</reference>
<feature type="transmembrane region" description="Helical" evidence="1">
    <location>
        <begin position="85"/>
        <end position="109"/>
    </location>
</feature>
<keyword evidence="1" id="KW-0812">Transmembrane</keyword>
<dbReference type="RefSeq" id="WP_093783967.1">
    <property type="nucleotide sequence ID" value="NZ_FNIE01000004.1"/>
</dbReference>
<sequence length="132" mass="14702">MNVVDLLGTAAFAVMGTVFLRLARRSWRERFSYAYRMRLVPLPDEFKTGMERAFAVASAFFYLLCGTGVAVLATPSGASSTPLWAAVLLAVLIVLVLLSVALMFAIIWFNRPRFLVPPHMRQQPGTVGPRRR</sequence>
<dbReference type="Proteomes" id="UP000199341">
    <property type="component" value="Unassembled WGS sequence"/>
</dbReference>
<name>A0A1H0BGB6_9ACTN</name>
<dbReference type="AlphaFoldDB" id="A0A1H0BGB6"/>
<protein>
    <submittedName>
        <fullName evidence="2">Uncharacterized protein</fullName>
    </submittedName>
</protein>
<proteinExistence type="predicted"/>
<evidence type="ECO:0000313" key="2">
    <source>
        <dbReference type="EMBL" id="SDN44699.1"/>
    </source>
</evidence>
<keyword evidence="3" id="KW-1185">Reference proteome</keyword>
<organism evidence="2 3">
    <name type="scientific">Actinacidiphila guanduensis</name>
    <dbReference type="NCBI Taxonomy" id="310781"/>
    <lineage>
        <taxon>Bacteria</taxon>
        <taxon>Bacillati</taxon>
        <taxon>Actinomycetota</taxon>
        <taxon>Actinomycetes</taxon>
        <taxon>Kitasatosporales</taxon>
        <taxon>Streptomycetaceae</taxon>
        <taxon>Actinacidiphila</taxon>
    </lineage>
</organism>
<keyword evidence="1" id="KW-0472">Membrane</keyword>
<gene>
    <name evidence="2" type="ORF">SAMN05216259_104177</name>
</gene>